<dbReference type="Pfam" id="PF07732">
    <property type="entry name" value="Cu-oxidase_3"/>
    <property type="match status" value="1"/>
</dbReference>
<dbReference type="Pfam" id="PF07731">
    <property type="entry name" value="Cu-oxidase_2"/>
    <property type="match status" value="1"/>
</dbReference>
<dbReference type="EMBL" id="BAABME010000065">
    <property type="protein sequence ID" value="GAA0139185.1"/>
    <property type="molecule type" value="Genomic_DNA"/>
</dbReference>
<evidence type="ECO:0000256" key="2">
    <source>
        <dbReference type="ARBA" id="ARBA00023180"/>
    </source>
</evidence>
<name>A0AAV3NIM5_LITER</name>
<reference evidence="6 7" key="1">
    <citation type="submission" date="2024-01" db="EMBL/GenBank/DDBJ databases">
        <title>The complete chloroplast genome sequence of Lithospermum erythrorhizon: insights into the phylogenetic relationship among Boraginaceae species and the maternal lineages of purple gromwells.</title>
        <authorList>
            <person name="Okada T."/>
            <person name="Watanabe K."/>
        </authorList>
    </citation>
    <scope>NUCLEOTIDE SEQUENCE [LARGE SCALE GENOMIC DNA]</scope>
</reference>
<dbReference type="PANTHER" id="PTHR11709">
    <property type="entry name" value="MULTI-COPPER OXIDASE"/>
    <property type="match status" value="1"/>
</dbReference>
<dbReference type="Gene3D" id="2.60.40.420">
    <property type="entry name" value="Cupredoxins - blue copper proteins"/>
    <property type="match status" value="3"/>
</dbReference>
<dbReference type="InterPro" id="IPR011707">
    <property type="entry name" value="Cu-oxidase-like_N"/>
</dbReference>
<evidence type="ECO:0000259" key="4">
    <source>
        <dbReference type="Pfam" id="PF07731"/>
    </source>
</evidence>
<sequence>MACHLWHHFSIRKNYWQDGTSGTMCPIVPGTNYTYKFQVKDQIGSYYYFPTTGMHKAAGGIGPINIHSRDLIPVPFDRPADDMDVMVGDWYIKGHKALKNILDGGRFIGRPNGIQINGKSNKVGDSIAQPVNTVESGKTYRCNIGLKTSINFRVQGHPLKLVEIEGSRTVQNVYDSVDVQVGQCMSVLVTANQEPKDYYTVVSSRFTKTPIQSVAIIRYANGKVGSASPTLPPPPPEGSAGIAWSNNQFCSFRWNLTSSTARPNPQGSYHYGRINITRSIKLSNSQSQVDGKLRFAVNGVSHVEPVDGTPVKLLEYFGVKGQLKYNLMKDEPSAAPKITLAPNVVNTTWRNFVEIIFENTEKTIQTWHLDGYSFFAVTIEQGKWSPAKRNNYNLIDAVSRHNIHIYPNSWAAVMLTLDNAEPQQLCGLVKNMPRINKYSGF</sequence>
<dbReference type="InterPro" id="IPR001117">
    <property type="entry name" value="Cu-oxidase_2nd"/>
</dbReference>
<dbReference type="PANTHER" id="PTHR11709:SF27">
    <property type="entry name" value="OS01G0816700 PROTEIN"/>
    <property type="match status" value="1"/>
</dbReference>
<dbReference type="GO" id="GO:0016491">
    <property type="term" value="F:oxidoreductase activity"/>
    <property type="evidence" value="ECO:0007669"/>
    <property type="project" value="InterPro"/>
</dbReference>
<dbReference type="SUPFAM" id="SSF49503">
    <property type="entry name" value="Cupredoxins"/>
    <property type="match status" value="3"/>
</dbReference>
<evidence type="ECO:0000313" key="6">
    <source>
        <dbReference type="EMBL" id="GAA0139185.1"/>
    </source>
</evidence>
<dbReference type="Proteomes" id="UP001454036">
    <property type="component" value="Unassembled WGS sequence"/>
</dbReference>
<evidence type="ECO:0000259" key="3">
    <source>
        <dbReference type="Pfam" id="PF00394"/>
    </source>
</evidence>
<feature type="domain" description="Plastocyanin-like" evidence="4">
    <location>
        <begin position="337"/>
        <end position="420"/>
    </location>
</feature>
<keyword evidence="7" id="KW-1185">Reference proteome</keyword>
<feature type="domain" description="Plastocyanin-like" evidence="3">
    <location>
        <begin position="85"/>
        <end position="221"/>
    </location>
</feature>
<dbReference type="Pfam" id="PF00394">
    <property type="entry name" value="Cu-oxidase"/>
    <property type="match status" value="1"/>
</dbReference>
<comment type="similarity">
    <text evidence="1">Belongs to the multicopper oxidase family.</text>
</comment>
<evidence type="ECO:0000259" key="5">
    <source>
        <dbReference type="Pfam" id="PF07732"/>
    </source>
</evidence>
<gene>
    <name evidence="6" type="ORF">LIER_00785</name>
</gene>
<dbReference type="InterPro" id="IPR011706">
    <property type="entry name" value="Cu-oxidase_C"/>
</dbReference>
<evidence type="ECO:0000256" key="1">
    <source>
        <dbReference type="ARBA" id="ARBA00010609"/>
    </source>
</evidence>
<dbReference type="InterPro" id="IPR045087">
    <property type="entry name" value="Cu-oxidase_fam"/>
</dbReference>
<proteinExistence type="inferred from homology"/>
<evidence type="ECO:0000313" key="7">
    <source>
        <dbReference type="Proteomes" id="UP001454036"/>
    </source>
</evidence>
<organism evidence="6 7">
    <name type="scientific">Lithospermum erythrorhizon</name>
    <name type="common">Purple gromwell</name>
    <name type="synonym">Lithospermum officinale var. erythrorhizon</name>
    <dbReference type="NCBI Taxonomy" id="34254"/>
    <lineage>
        <taxon>Eukaryota</taxon>
        <taxon>Viridiplantae</taxon>
        <taxon>Streptophyta</taxon>
        <taxon>Embryophyta</taxon>
        <taxon>Tracheophyta</taxon>
        <taxon>Spermatophyta</taxon>
        <taxon>Magnoliopsida</taxon>
        <taxon>eudicotyledons</taxon>
        <taxon>Gunneridae</taxon>
        <taxon>Pentapetalae</taxon>
        <taxon>asterids</taxon>
        <taxon>lamiids</taxon>
        <taxon>Boraginales</taxon>
        <taxon>Boraginaceae</taxon>
        <taxon>Boraginoideae</taxon>
        <taxon>Lithospermeae</taxon>
        <taxon>Lithospermum</taxon>
    </lineage>
</organism>
<accession>A0AAV3NIM5</accession>
<dbReference type="AlphaFoldDB" id="A0AAV3NIM5"/>
<protein>
    <submittedName>
        <fullName evidence="6">Oxidase</fullName>
    </submittedName>
</protein>
<feature type="domain" description="Plastocyanin-like" evidence="5">
    <location>
        <begin position="6"/>
        <end position="69"/>
    </location>
</feature>
<dbReference type="InterPro" id="IPR008972">
    <property type="entry name" value="Cupredoxin"/>
</dbReference>
<comment type="caution">
    <text evidence="6">The sequence shown here is derived from an EMBL/GenBank/DDBJ whole genome shotgun (WGS) entry which is preliminary data.</text>
</comment>
<keyword evidence="2" id="KW-0325">Glycoprotein</keyword>
<dbReference type="GO" id="GO:0005507">
    <property type="term" value="F:copper ion binding"/>
    <property type="evidence" value="ECO:0007669"/>
    <property type="project" value="InterPro"/>
</dbReference>